<evidence type="ECO:0000256" key="5">
    <source>
        <dbReference type="ARBA" id="ARBA00022519"/>
    </source>
</evidence>
<evidence type="ECO:0000256" key="3">
    <source>
        <dbReference type="ARBA" id="ARBA00022475"/>
    </source>
</evidence>
<keyword evidence="3" id="KW-1003">Cell membrane</keyword>
<evidence type="ECO:0000313" key="13">
    <source>
        <dbReference type="EMBL" id="MDR7308425.1"/>
    </source>
</evidence>
<dbReference type="Gene3D" id="3.55.40.10">
    <property type="entry name" value="minor pseudopilin epsh domain"/>
    <property type="match status" value="1"/>
</dbReference>
<dbReference type="SUPFAM" id="SSF54523">
    <property type="entry name" value="Pili subunits"/>
    <property type="match status" value="1"/>
</dbReference>
<reference evidence="13 14" key="1">
    <citation type="submission" date="2023-07" db="EMBL/GenBank/DDBJ databases">
        <title>Sorghum-associated microbial communities from plants grown in Nebraska, USA.</title>
        <authorList>
            <person name="Schachtman D."/>
        </authorList>
    </citation>
    <scope>NUCLEOTIDE SEQUENCE [LARGE SCALE GENOMIC DNA]</scope>
    <source>
        <strain evidence="13 14">BE308</strain>
    </source>
</reference>
<feature type="transmembrane region" description="Helical" evidence="11">
    <location>
        <begin position="30"/>
        <end position="51"/>
    </location>
</feature>
<keyword evidence="5" id="KW-0997">Cell inner membrane</keyword>
<dbReference type="InterPro" id="IPR022346">
    <property type="entry name" value="T2SS_GspH"/>
</dbReference>
<feature type="domain" description="General secretion pathway GspH" evidence="12">
    <location>
        <begin position="66"/>
        <end position="195"/>
    </location>
</feature>
<dbReference type="RefSeq" id="WP_310345721.1">
    <property type="nucleotide sequence ID" value="NZ_JAVDXO010000011.1"/>
</dbReference>
<proteinExistence type="inferred from homology"/>
<comment type="caution">
    <text evidence="13">The sequence shown here is derived from an EMBL/GenBank/DDBJ whole genome shotgun (WGS) entry which is preliminary data.</text>
</comment>
<keyword evidence="8 11" id="KW-0472">Membrane</keyword>
<evidence type="ECO:0000256" key="4">
    <source>
        <dbReference type="ARBA" id="ARBA00022481"/>
    </source>
</evidence>
<dbReference type="Pfam" id="PF12019">
    <property type="entry name" value="GspH"/>
    <property type="match status" value="1"/>
</dbReference>
<evidence type="ECO:0000256" key="1">
    <source>
        <dbReference type="ARBA" id="ARBA00004377"/>
    </source>
</evidence>
<name>A0ABU1ZU99_9BURK</name>
<protein>
    <recommendedName>
        <fullName evidence="2">Type II secretion system protein H</fullName>
    </recommendedName>
    <alternativeName>
        <fullName evidence="10">General secretion pathway protein H</fullName>
    </alternativeName>
</protein>
<sequence length="211" mass="22260">MNERTNLPTQLRLLKRRNGSSWGIQGLQGLSLIETMVVVTIVAVLASLAAPSMANLMQKNRLSAASSALQMSLNLARSEAVKRGTDARVTVAANTTAGSWNKGWTVFVDGTTNANAGIAPTADSASSCASNCVTRLEIVAPPSATVGFSQTGSLNYFTYNGQGRLITSTGAAANRSFWFFEANSDLYCVIINNTGRVRSSRVGNTQSCAVD</sequence>
<evidence type="ECO:0000256" key="2">
    <source>
        <dbReference type="ARBA" id="ARBA00021549"/>
    </source>
</evidence>
<evidence type="ECO:0000256" key="8">
    <source>
        <dbReference type="ARBA" id="ARBA00023136"/>
    </source>
</evidence>
<keyword evidence="14" id="KW-1185">Reference proteome</keyword>
<evidence type="ECO:0000259" key="12">
    <source>
        <dbReference type="Pfam" id="PF12019"/>
    </source>
</evidence>
<dbReference type="NCBIfam" id="TIGR02532">
    <property type="entry name" value="IV_pilin_GFxxxE"/>
    <property type="match status" value="1"/>
</dbReference>
<keyword evidence="7 11" id="KW-1133">Transmembrane helix</keyword>
<evidence type="ECO:0000256" key="10">
    <source>
        <dbReference type="ARBA" id="ARBA00030775"/>
    </source>
</evidence>
<keyword evidence="6 11" id="KW-0812">Transmembrane</keyword>
<gene>
    <name evidence="13" type="ORF">J2X15_003737</name>
</gene>
<accession>A0ABU1ZU99</accession>
<dbReference type="EMBL" id="JAVDXO010000011">
    <property type="protein sequence ID" value="MDR7308425.1"/>
    <property type="molecule type" value="Genomic_DNA"/>
</dbReference>
<evidence type="ECO:0000313" key="14">
    <source>
        <dbReference type="Proteomes" id="UP001268089"/>
    </source>
</evidence>
<evidence type="ECO:0000256" key="7">
    <source>
        <dbReference type="ARBA" id="ARBA00022989"/>
    </source>
</evidence>
<organism evidence="13 14">
    <name type="scientific">Rhodoferax saidenbachensis</name>
    <dbReference type="NCBI Taxonomy" id="1484693"/>
    <lineage>
        <taxon>Bacteria</taxon>
        <taxon>Pseudomonadati</taxon>
        <taxon>Pseudomonadota</taxon>
        <taxon>Betaproteobacteria</taxon>
        <taxon>Burkholderiales</taxon>
        <taxon>Comamonadaceae</taxon>
        <taxon>Rhodoferax</taxon>
    </lineage>
</organism>
<comment type="similarity">
    <text evidence="9">Belongs to the GSP H family.</text>
</comment>
<dbReference type="Proteomes" id="UP001268089">
    <property type="component" value="Unassembled WGS sequence"/>
</dbReference>
<dbReference type="InterPro" id="IPR045584">
    <property type="entry name" value="Pilin-like"/>
</dbReference>
<evidence type="ECO:0000256" key="6">
    <source>
        <dbReference type="ARBA" id="ARBA00022692"/>
    </source>
</evidence>
<keyword evidence="4" id="KW-0488">Methylation</keyword>
<dbReference type="InterPro" id="IPR012902">
    <property type="entry name" value="N_methyl_site"/>
</dbReference>
<evidence type="ECO:0000256" key="11">
    <source>
        <dbReference type="SAM" id="Phobius"/>
    </source>
</evidence>
<evidence type="ECO:0000256" key="9">
    <source>
        <dbReference type="ARBA" id="ARBA00025772"/>
    </source>
</evidence>
<dbReference type="PROSITE" id="PS00409">
    <property type="entry name" value="PROKAR_NTER_METHYL"/>
    <property type="match status" value="1"/>
</dbReference>
<comment type="subcellular location">
    <subcellularLocation>
        <location evidence="1">Cell inner membrane</location>
        <topology evidence="1">Single-pass membrane protein</topology>
    </subcellularLocation>
</comment>